<reference evidence="1 2" key="1">
    <citation type="submission" date="2019-03" db="EMBL/GenBank/DDBJ databases">
        <title>Glutamicibacter sp. LJH19 genome.</title>
        <authorList>
            <person name="Sinai Borker S."/>
            <person name="Kumar R."/>
        </authorList>
    </citation>
    <scope>NUCLEOTIDE SEQUENCE [LARGE SCALE GENOMIC DNA]</scope>
    <source>
        <strain evidence="1 2">LJH19</strain>
    </source>
</reference>
<dbReference type="RefSeq" id="WP_134780990.1">
    <property type="nucleotide sequence ID" value="NZ_SPDS01000002.1"/>
</dbReference>
<protein>
    <recommendedName>
        <fullName evidence="3">Tetratricopeptide repeat protein</fullName>
    </recommendedName>
</protein>
<evidence type="ECO:0000313" key="2">
    <source>
        <dbReference type="Proteomes" id="UP000297638"/>
    </source>
</evidence>
<name>A0A4Y8TWK7_9MICC</name>
<proteinExistence type="predicted"/>
<gene>
    <name evidence="1" type="ORF">EXY26_14850</name>
</gene>
<dbReference type="Proteomes" id="UP000297638">
    <property type="component" value="Unassembled WGS sequence"/>
</dbReference>
<organism evidence="1 2">
    <name type="scientific">Glutamicibacter arilaitensis</name>
    <dbReference type="NCBI Taxonomy" id="256701"/>
    <lineage>
        <taxon>Bacteria</taxon>
        <taxon>Bacillati</taxon>
        <taxon>Actinomycetota</taxon>
        <taxon>Actinomycetes</taxon>
        <taxon>Micrococcales</taxon>
        <taxon>Micrococcaceae</taxon>
        <taxon>Glutamicibacter</taxon>
    </lineage>
</organism>
<dbReference type="EMBL" id="SPDS01000002">
    <property type="protein sequence ID" value="TFH55219.1"/>
    <property type="molecule type" value="Genomic_DNA"/>
</dbReference>
<dbReference type="AlphaFoldDB" id="A0A4Y8TWK7"/>
<sequence>MRIDSLDVFDDALLRAACQLEAAANAKASPGWQKHRNRTSNLQLHGELYFDQGLFGQALDCFRRSLSIRQSLNRPEDQITSSRLAVAAAESRL</sequence>
<evidence type="ECO:0000313" key="1">
    <source>
        <dbReference type="EMBL" id="TFH55219.1"/>
    </source>
</evidence>
<dbReference type="InterPro" id="IPR011990">
    <property type="entry name" value="TPR-like_helical_dom_sf"/>
</dbReference>
<evidence type="ECO:0008006" key="3">
    <source>
        <dbReference type="Google" id="ProtNLM"/>
    </source>
</evidence>
<accession>A0A4Y8TWK7</accession>
<dbReference type="Gene3D" id="1.25.40.10">
    <property type="entry name" value="Tetratricopeptide repeat domain"/>
    <property type="match status" value="1"/>
</dbReference>
<comment type="caution">
    <text evidence="1">The sequence shown here is derived from an EMBL/GenBank/DDBJ whole genome shotgun (WGS) entry which is preliminary data.</text>
</comment>